<dbReference type="PANTHER" id="PTHR24349">
    <property type="entry name" value="SERINE/THREONINE-PROTEIN KINASE"/>
    <property type="match status" value="1"/>
</dbReference>
<dbReference type="InterPro" id="IPR000719">
    <property type="entry name" value="Prot_kinase_dom"/>
</dbReference>
<organism evidence="18 19">
    <name type="scientific">Cucurbita moschata</name>
    <name type="common">Winter crookneck squash</name>
    <name type="synonym">Cucurbita pepo var. moschata</name>
    <dbReference type="NCBI Taxonomy" id="3662"/>
    <lineage>
        <taxon>Eukaryota</taxon>
        <taxon>Viridiplantae</taxon>
        <taxon>Streptophyta</taxon>
        <taxon>Embryophyta</taxon>
        <taxon>Tracheophyta</taxon>
        <taxon>Spermatophyta</taxon>
        <taxon>Magnoliopsida</taxon>
        <taxon>eudicotyledons</taxon>
        <taxon>Gunneridae</taxon>
        <taxon>Pentapetalae</taxon>
        <taxon>rosids</taxon>
        <taxon>fabids</taxon>
        <taxon>Cucurbitales</taxon>
        <taxon>Cucurbitaceae</taxon>
        <taxon>Cucurbiteae</taxon>
        <taxon>Cucurbita</taxon>
    </lineage>
</organism>
<feature type="compositionally biased region" description="Low complexity" evidence="16">
    <location>
        <begin position="21"/>
        <end position="33"/>
    </location>
</feature>
<dbReference type="InterPro" id="IPR011992">
    <property type="entry name" value="EF-hand-dom_pair"/>
</dbReference>
<dbReference type="KEGG" id="cmos:111459553"/>
<dbReference type="GO" id="GO:0005524">
    <property type="term" value="F:ATP binding"/>
    <property type="evidence" value="ECO:0007669"/>
    <property type="project" value="UniProtKB-UniRule"/>
</dbReference>
<dbReference type="InterPro" id="IPR017441">
    <property type="entry name" value="Protein_kinase_ATP_BS"/>
</dbReference>
<dbReference type="InterPro" id="IPR050205">
    <property type="entry name" value="CDPK_Ser/Thr_kinases"/>
</dbReference>
<keyword evidence="9 15" id="KW-0547">Nucleotide-binding</keyword>
<protein>
    <recommendedName>
        <fullName evidence="3">non-specific serine/threonine protein kinase</fullName>
        <ecNumber evidence="3">2.7.11.1</ecNumber>
    </recommendedName>
</protein>
<keyword evidence="4" id="KW-0723">Serine/threonine-protein kinase</keyword>
<dbReference type="FunFam" id="1.10.238.10:FF:000085">
    <property type="entry name" value="CDPK-related kinase 1"/>
    <property type="match status" value="1"/>
</dbReference>
<dbReference type="SMR" id="A0A6J1H327"/>
<dbReference type="FunFam" id="1.10.510.10:FF:001864">
    <property type="entry name" value="Calcium-dependent protein kinase SK5"/>
    <property type="match status" value="1"/>
</dbReference>
<dbReference type="InterPro" id="IPR008271">
    <property type="entry name" value="Ser/Thr_kinase_AS"/>
</dbReference>
<dbReference type="Gene3D" id="1.10.510.10">
    <property type="entry name" value="Transferase(Phosphotransferase) domain 1"/>
    <property type="match status" value="1"/>
</dbReference>
<gene>
    <name evidence="19" type="primary">LOC111459553</name>
</gene>
<keyword evidence="10" id="KW-0418">Kinase</keyword>
<feature type="binding site" evidence="15">
    <location>
        <position position="167"/>
    </location>
    <ligand>
        <name>ATP</name>
        <dbReference type="ChEBI" id="CHEBI:30616"/>
    </ligand>
</feature>
<evidence type="ECO:0000256" key="7">
    <source>
        <dbReference type="ARBA" id="ARBA00022707"/>
    </source>
</evidence>
<accession>A0A6J1H327</accession>
<evidence type="ECO:0000256" key="12">
    <source>
        <dbReference type="ARBA" id="ARBA00023288"/>
    </source>
</evidence>
<evidence type="ECO:0000256" key="10">
    <source>
        <dbReference type="ARBA" id="ARBA00022777"/>
    </source>
</evidence>
<dbReference type="SMART" id="SM00220">
    <property type="entry name" value="S_TKc"/>
    <property type="match status" value="1"/>
</dbReference>
<dbReference type="SUPFAM" id="SSF47473">
    <property type="entry name" value="EF-hand"/>
    <property type="match status" value="1"/>
</dbReference>
<dbReference type="FunFam" id="3.30.200.20:FF:000101">
    <property type="entry name" value="CDPK-related kinase 1"/>
    <property type="match status" value="1"/>
</dbReference>
<keyword evidence="11 15" id="KW-0067">ATP-binding</keyword>
<dbReference type="Proteomes" id="UP000504609">
    <property type="component" value="Unplaced"/>
</dbReference>
<keyword evidence="7" id="KW-0519">Myristate</keyword>
<feature type="region of interest" description="Disordered" evidence="16">
    <location>
        <begin position="1"/>
        <end position="36"/>
    </location>
</feature>
<dbReference type="Gene3D" id="3.30.200.20">
    <property type="entry name" value="Phosphorylase Kinase, domain 1"/>
    <property type="match status" value="1"/>
</dbReference>
<evidence type="ECO:0000256" key="6">
    <source>
        <dbReference type="ARBA" id="ARBA00022679"/>
    </source>
</evidence>
<dbReference type="GO" id="GO:0016020">
    <property type="term" value="C:membrane"/>
    <property type="evidence" value="ECO:0007669"/>
    <property type="project" value="UniProtKB-SubCell"/>
</dbReference>
<feature type="domain" description="Protein kinase" evidence="17">
    <location>
        <begin position="135"/>
        <end position="397"/>
    </location>
</feature>
<keyword evidence="8" id="KW-0677">Repeat</keyword>
<reference evidence="19" key="1">
    <citation type="submission" date="2025-08" db="UniProtKB">
        <authorList>
            <consortium name="RefSeq"/>
        </authorList>
    </citation>
    <scope>IDENTIFICATION</scope>
    <source>
        <tissue evidence="19">Young leaves</tissue>
    </source>
</reference>
<feature type="region of interest" description="Disordered" evidence="16">
    <location>
        <begin position="57"/>
        <end position="84"/>
    </location>
</feature>
<name>A0A6J1H327_CUCMO</name>
<keyword evidence="12" id="KW-0449">Lipoprotein</keyword>
<evidence type="ECO:0000256" key="13">
    <source>
        <dbReference type="ARBA" id="ARBA00047899"/>
    </source>
</evidence>
<evidence type="ECO:0000259" key="17">
    <source>
        <dbReference type="PROSITE" id="PS50011"/>
    </source>
</evidence>
<dbReference type="GO" id="GO:0004674">
    <property type="term" value="F:protein serine/threonine kinase activity"/>
    <property type="evidence" value="ECO:0007669"/>
    <property type="project" value="UniProtKB-KW"/>
</dbReference>
<dbReference type="PROSITE" id="PS50011">
    <property type="entry name" value="PROTEIN_KINASE_DOM"/>
    <property type="match status" value="1"/>
</dbReference>
<dbReference type="EC" id="2.7.11.1" evidence="3"/>
<evidence type="ECO:0000256" key="3">
    <source>
        <dbReference type="ARBA" id="ARBA00012513"/>
    </source>
</evidence>
<dbReference type="SUPFAM" id="SSF56112">
    <property type="entry name" value="Protein kinase-like (PK-like)"/>
    <property type="match status" value="1"/>
</dbReference>
<evidence type="ECO:0000256" key="5">
    <source>
        <dbReference type="ARBA" id="ARBA00022553"/>
    </source>
</evidence>
<evidence type="ECO:0000313" key="18">
    <source>
        <dbReference type="Proteomes" id="UP000504609"/>
    </source>
</evidence>
<evidence type="ECO:0000256" key="14">
    <source>
        <dbReference type="ARBA" id="ARBA00048679"/>
    </source>
</evidence>
<evidence type="ECO:0000256" key="8">
    <source>
        <dbReference type="ARBA" id="ARBA00022737"/>
    </source>
</evidence>
<dbReference type="PROSITE" id="PS00107">
    <property type="entry name" value="PROTEIN_KINASE_ATP"/>
    <property type="match status" value="1"/>
</dbReference>
<evidence type="ECO:0000256" key="1">
    <source>
        <dbReference type="ARBA" id="ARBA00004423"/>
    </source>
</evidence>
<keyword evidence="6" id="KW-0808">Transferase</keyword>
<dbReference type="CDD" id="cd05117">
    <property type="entry name" value="STKc_CAMK"/>
    <property type="match status" value="1"/>
</dbReference>
<evidence type="ECO:0000256" key="16">
    <source>
        <dbReference type="SAM" id="MobiDB-lite"/>
    </source>
</evidence>
<dbReference type="PROSITE" id="PS00108">
    <property type="entry name" value="PROTEIN_KINASE_ST"/>
    <property type="match status" value="1"/>
</dbReference>
<comment type="catalytic activity">
    <reaction evidence="13">
        <text>L-threonyl-[protein] + ATP = O-phospho-L-threonyl-[protein] + ADP + H(+)</text>
        <dbReference type="Rhea" id="RHEA:46608"/>
        <dbReference type="Rhea" id="RHEA-COMP:11060"/>
        <dbReference type="Rhea" id="RHEA-COMP:11605"/>
        <dbReference type="ChEBI" id="CHEBI:15378"/>
        <dbReference type="ChEBI" id="CHEBI:30013"/>
        <dbReference type="ChEBI" id="CHEBI:30616"/>
        <dbReference type="ChEBI" id="CHEBI:61977"/>
        <dbReference type="ChEBI" id="CHEBI:456216"/>
        <dbReference type="EC" id="2.7.11.1"/>
    </reaction>
</comment>
<evidence type="ECO:0000256" key="9">
    <source>
        <dbReference type="ARBA" id="ARBA00022741"/>
    </source>
</evidence>
<keyword evidence="18" id="KW-1185">Reference proteome</keyword>
<dbReference type="RefSeq" id="XP_022958285.1">
    <property type="nucleotide sequence ID" value="XM_023102517.1"/>
</dbReference>
<dbReference type="Gene3D" id="1.10.238.10">
    <property type="entry name" value="EF-hand"/>
    <property type="match status" value="2"/>
</dbReference>
<comment type="catalytic activity">
    <reaction evidence="14">
        <text>L-seryl-[protein] + ATP = O-phospho-L-seryl-[protein] + ADP + H(+)</text>
        <dbReference type="Rhea" id="RHEA:17989"/>
        <dbReference type="Rhea" id="RHEA-COMP:9863"/>
        <dbReference type="Rhea" id="RHEA-COMP:11604"/>
        <dbReference type="ChEBI" id="CHEBI:15378"/>
        <dbReference type="ChEBI" id="CHEBI:29999"/>
        <dbReference type="ChEBI" id="CHEBI:30616"/>
        <dbReference type="ChEBI" id="CHEBI:83421"/>
        <dbReference type="ChEBI" id="CHEBI:456216"/>
        <dbReference type="EC" id="2.7.11.1"/>
    </reaction>
</comment>
<dbReference type="AlphaFoldDB" id="A0A6J1H327"/>
<evidence type="ECO:0000256" key="15">
    <source>
        <dbReference type="PROSITE-ProRule" id="PRU10141"/>
    </source>
</evidence>
<comment type="subcellular location">
    <subcellularLocation>
        <location evidence="1">Membrane</location>
        <topology evidence="1">Lipid-anchor</topology>
        <orientation evidence="1">Cytoplasmic side</orientation>
    </subcellularLocation>
</comment>
<evidence type="ECO:0000256" key="2">
    <source>
        <dbReference type="ARBA" id="ARBA00005354"/>
    </source>
</evidence>
<keyword evidence="5" id="KW-0597">Phosphoprotein</keyword>
<evidence type="ECO:0000313" key="19">
    <source>
        <dbReference type="RefSeq" id="XP_022958285.1"/>
    </source>
</evidence>
<proteinExistence type="inferred from homology"/>
<evidence type="ECO:0000256" key="11">
    <source>
        <dbReference type="ARBA" id="ARBA00022840"/>
    </source>
</evidence>
<dbReference type="GeneID" id="111459553"/>
<dbReference type="InterPro" id="IPR011009">
    <property type="entry name" value="Kinase-like_dom_sf"/>
</dbReference>
<evidence type="ECO:0000256" key="4">
    <source>
        <dbReference type="ARBA" id="ARBA00022527"/>
    </source>
</evidence>
<sequence>MGHLCSKSVSDVNHDTGISGGSHPRSSHSGASPIAYGDVYSRPEEFRQSYSVSVTGSPFSSPLPAGIAPSPARTPGRKFRWPLPPPSPARPIMAILRRKSRKASIPEENRIGEEGVGEIQLDKSFGYSKNFGAKFELGKEIGRGHFGHTFWARGKKGDLKGKPVAVKIISKSKMTSAVGIEDVRREVKILKALSGHKNLVQFHDAFEDANNIYMVMELCEGGELLERIVSRGGRYPEQESKTILVQILNVVAFFHLQGVVHRDLKPENFLFVKKDENTGLKVIDFGLSDFIKPDEHLNDVVGSAYYVAPEVLYRSYSHEADVWSIGVIAYILLCGGRPFWARTESGIFRSVLRADPNFDDSPWPTISAEAKDFVKRLLNKDHRKRMTAVQALTHPWLRDENIAVPLDSFIYKSVKAYLRVTPFKRAALKALAKALTEDELFYLRAQFKLLEPQNGFVTLDNFKEALVRNATDAMRESNVLDILKMTESVAYERMDFEEFCAAAISVYQLEAVAGWEGIATQAFEYFEQDGNRVISVHELVQEMNLSPAAHSFLQNWTRSSDGKLSFFGYTRFLHGVTVRNSNTRH</sequence>
<comment type="similarity">
    <text evidence="2">Belongs to the protein kinase superfamily. CAMK Ser/Thr protein kinase family. CaMK subfamily.</text>
</comment>
<dbReference type="Pfam" id="PF00069">
    <property type="entry name" value="Pkinase"/>
    <property type="match status" value="1"/>
</dbReference>
<dbReference type="FunFam" id="1.10.510.10:FF:001294">
    <property type="entry name" value="CDPK-related kinase 3"/>
    <property type="match status" value="1"/>
</dbReference>